<name>A0A840D627_9BACE</name>
<dbReference type="InterPro" id="IPR011010">
    <property type="entry name" value="DNA_brk_join_enz"/>
</dbReference>
<dbReference type="PANTHER" id="PTHR30349:SF64">
    <property type="entry name" value="PROPHAGE INTEGRASE INTD-RELATED"/>
    <property type="match status" value="1"/>
</dbReference>
<feature type="domain" description="Tyr recombinase" evidence="6">
    <location>
        <begin position="216"/>
        <end position="420"/>
    </location>
</feature>
<dbReference type="SUPFAM" id="SSF56349">
    <property type="entry name" value="DNA breaking-rejoining enzymes"/>
    <property type="match status" value="1"/>
</dbReference>
<dbReference type="InterPro" id="IPR013762">
    <property type="entry name" value="Integrase-like_cat_sf"/>
</dbReference>
<dbReference type="InterPro" id="IPR002104">
    <property type="entry name" value="Integrase_catalytic"/>
</dbReference>
<dbReference type="Pfam" id="PF00589">
    <property type="entry name" value="Phage_integrase"/>
    <property type="match status" value="1"/>
</dbReference>
<evidence type="ECO:0000313" key="8">
    <source>
        <dbReference type="EMBL" id="MBB4045918.1"/>
    </source>
</evidence>
<comment type="similarity">
    <text evidence="1">Belongs to the 'phage' integrase family.</text>
</comment>
<evidence type="ECO:0000256" key="4">
    <source>
        <dbReference type="ARBA" id="ARBA00023172"/>
    </source>
</evidence>
<keyword evidence="9" id="KW-1185">Reference proteome</keyword>
<gene>
    <name evidence="8" type="ORF">GGR06_003743</name>
</gene>
<keyword evidence="2" id="KW-0229">DNA integration</keyword>
<evidence type="ECO:0000256" key="2">
    <source>
        <dbReference type="ARBA" id="ARBA00022908"/>
    </source>
</evidence>
<dbReference type="GO" id="GO:0003677">
    <property type="term" value="F:DNA binding"/>
    <property type="evidence" value="ECO:0007669"/>
    <property type="project" value="UniProtKB-UniRule"/>
</dbReference>
<dbReference type="PANTHER" id="PTHR30349">
    <property type="entry name" value="PHAGE INTEGRASE-RELATED"/>
    <property type="match status" value="1"/>
</dbReference>
<dbReference type="RefSeq" id="WP_081741422.1">
    <property type="nucleotide sequence ID" value="NZ_JACIER010000020.1"/>
</dbReference>
<dbReference type="Gene3D" id="1.10.150.130">
    <property type="match status" value="1"/>
</dbReference>
<dbReference type="InterPro" id="IPR010998">
    <property type="entry name" value="Integrase_recombinase_N"/>
</dbReference>
<feature type="domain" description="Core-binding (CB)" evidence="7">
    <location>
        <begin position="112"/>
        <end position="192"/>
    </location>
</feature>
<dbReference type="InterPro" id="IPR050090">
    <property type="entry name" value="Tyrosine_recombinase_XerCD"/>
</dbReference>
<dbReference type="GO" id="GO:0015074">
    <property type="term" value="P:DNA integration"/>
    <property type="evidence" value="ECO:0007669"/>
    <property type="project" value="UniProtKB-KW"/>
</dbReference>
<keyword evidence="4" id="KW-0233">DNA recombination</keyword>
<evidence type="ECO:0000256" key="5">
    <source>
        <dbReference type="PROSITE-ProRule" id="PRU01248"/>
    </source>
</evidence>
<protein>
    <submittedName>
        <fullName evidence="8">Integrase</fullName>
    </submittedName>
</protein>
<dbReference type="Proteomes" id="UP000560658">
    <property type="component" value="Unassembled WGS sequence"/>
</dbReference>
<comment type="caution">
    <text evidence="8">The sequence shown here is derived from an EMBL/GenBank/DDBJ whole genome shotgun (WGS) entry which is preliminary data.</text>
</comment>
<accession>A0A840D627</accession>
<evidence type="ECO:0000313" key="9">
    <source>
        <dbReference type="Proteomes" id="UP000560658"/>
    </source>
</evidence>
<dbReference type="Pfam" id="PF13102">
    <property type="entry name" value="Phage_int_SAM_5"/>
    <property type="match status" value="1"/>
</dbReference>
<evidence type="ECO:0000259" key="7">
    <source>
        <dbReference type="PROSITE" id="PS51900"/>
    </source>
</evidence>
<evidence type="ECO:0000256" key="1">
    <source>
        <dbReference type="ARBA" id="ARBA00008857"/>
    </source>
</evidence>
<evidence type="ECO:0000259" key="6">
    <source>
        <dbReference type="PROSITE" id="PS51898"/>
    </source>
</evidence>
<dbReference type="GO" id="GO:0006310">
    <property type="term" value="P:DNA recombination"/>
    <property type="evidence" value="ECO:0007669"/>
    <property type="project" value="UniProtKB-KW"/>
</dbReference>
<evidence type="ECO:0000256" key="3">
    <source>
        <dbReference type="ARBA" id="ARBA00023125"/>
    </source>
</evidence>
<proteinExistence type="inferred from homology"/>
<dbReference type="PROSITE" id="PS51898">
    <property type="entry name" value="TYR_RECOMBINASE"/>
    <property type="match status" value="1"/>
</dbReference>
<dbReference type="EMBL" id="JACIER010000020">
    <property type="protein sequence ID" value="MBB4045918.1"/>
    <property type="molecule type" value="Genomic_DNA"/>
</dbReference>
<organism evidence="8 9">
    <name type="scientific">Bacteroides reticulotermitis</name>
    <dbReference type="NCBI Taxonomy" id="1133319"/>
    <lineage>
        <taxon>Bacteria</taxon>
        <taxon>Pseudomonadati</taxon>
        <taxon>Bacteroidota</taxon>
        <taxon>Bacteroidia</taxon>
        <taxon>Bacteroidales</taxon>
        <taxon>Bacteroidaceae</taxon>
        <taxon>Bacteroides</taxon>
    </lineage>
</organism>
<dbReference type="InterPro" id="IPR044068">
    <property type="entry name" value="CB"/>
</dbReference>
<dbReference type="InterPro" id="IPR025269">
    <property type="entry name" value="SAM-like_dom"/>
</dbReference>
<dbReference type="Gene3D" id="1.10.443.10">
    <property type="entry name" value="Intergrase catalytic core"/>
    <property type="match status" value="1"/>
</dbReference>
<keyword evidence="3 5" id="KW-0238">DNA-binding</keyword>
<dbReference type="AlphaFoldDB" id="A0A840D627"/>
<reference evidence="8" key="1">
    <citation type="submission" date="2020-08" db="EMBL/GenBank/DDBJ databases">
        <title>Genomic Encyclopedia of Type Strains, Phase IV (KMG-IV): sequencing the most valuable type-strain genomes for metagenomic binning, comparative biology and taxonomic classification.</title>
        <authorList>
            <person name="Goeker M."/>
        </authorList>
    </citation>
    <scope>NUCLEOTIDE SEQUENCE [LARGE SCALE GENOMIC DNA]</scope>
    <source>
        <strain evidence="8">DSM 105720</strain>
    </source>
</reference>
<dbReference type="PROSITE" id="PS51900">
    <property type="entry name" value="CB"/>
    <property type="match status" value="1"/>
</dbReference>
<sequence length="437" mass="50611">MTSVNFVFRPSGKQGYNLGSLVLRIVHKRRSKSVTLKGCRLYPNEWDSEKQSLIYPKNNPVRVAYLEKVQQVLTEETKLLESHLLGIRERGHYSVDEVISLYRLRKDEGRILGFAESLARELDRRGQFRTARAYRTVTQGLINFNKGMDIPLHQINARLVKDFEIYLRFQGKLPNTISYYMRNLRSIYNKALFTKVFKGGRDENPFLGVFTGVTKTMKRSLSLTEVKQFCDLDFVSFFNEGLPFNESHRYAERLYSAYRYFLFCLFARGMCFIDIAYLTKKNLRGGVIKYVRRKTGRLMEVRVTPEMQTIIESFSLDVARSPYLFPIIVPMIGRVETPKTARLKYETALRNQNVRLKKLALLAGINKPISTHWARHTWATIGKHEHVPLQVLSECLGHSSERTTLIYLGLLENSILDEANQAITSAIQYQHTVSFHA</sequence>